<feature type="active site" description="Proton acceptor" evidence="6">
    <location>
        <position position="342"/>
    </location>
</feature>
<dbReference type="Gene3D" id="3.30.390.10">
    <property type="entry name" value="Enolase-like, N-terminal domain"/>
    <property type="match status" value="1"/>
</dbReference>
<evidence type="ECO:0000256" key="8">
    <source>
        <dbReference type="PIRSR" id="PIRSR001400-3"/>
    </source>
</evidence>
<reference evidence="12" key="1">
    <citation type="submission" date="2011-03" db="EMBL/GenBank/DDBJ databases">
        <title>The genome sequence of Vavraia culicis strain floridensis.</title>
        <authorList>
            <consortium name="The Broad Institute Genome Sequencing Platform"/>
            <person name="Cuomo C."/>
            <person name="Becnel J."/>
            <person name="Sanscrainte N."/>
            <person name="Young S.K."/>
            <person name="Zeng Q."/>
            <person name="Gargeya S."/>
            <person name="Fitzgerald M."/>
            <person name="Haas B."/>
            <person name="Abouelleil A."/>
            <person name="Alvarado L."/>
            <person name="Arachchi H.M."/>
            <person name="Berlin A."/>
            <person name="Chapman S.B."/>
            <person name="Gearin G."/>
            <person name="Goldberg J."/>
            <person name="Griggs A."/>
            <person name="Gujja S."/>
            <person name="Hansen M."/>
            <person name="Heiman D."/>
            <person name="Howarth C."/>
            <person name="Larimer J."/>
            <person name="Lui A."/>
            <person name="MacDonald P.J.P."/>
            <person name="McCowen C."/>
            <person name="Montmayeur A."/>
            <person name="Murphy C."/>
            <person name="Neiman D."/>
            <person name="Pearson M."/>
            <person name="Priest M."/>
            <person name="Roberts A."/>
            <person name="Saif S."/>
            <person name="Shea T."/>
            <person name="Sisk P."/>
            <person name="Stolte C."/>
            <person name="Sykes S."/>
            <person name="Wortman J."/>
            <person name="Nusbaum C."/>
            <person name="Birren B."/>
        </authorList>
    </citation>
    <scope>NUCLEOTIDE SEQUENCE [LARGE SCALE GENOMIC DNA]</scope>
    <source>
        <strain evidence="12">floridensis</strain>
    </source>
</reference>
<feature type="binding site" evidence="8">
    <location>
        <position position="274"/>
    </location>
    <ligand>
        <name>Mg(2+)</name>
        <dbReference type="ChEBI" id="CHEBI:18420"/>
    </ligand>
</feature>
<comment type="pathway">
    <text evidence="1">Carbohydrate degradation; glycolysis; pyruvate from D-glyceraldehyde 3-phosphate: step 4/5.</text>
</comment>
<dbReference type="SUPFAM" id="SSF51604">
    <property type="entry name" value="Enolase C-terminal domain-like"/>
    <property type="match status" value="1"/>
</dbReference>
<dbReference type="InterPro" id="IPR000941">
    <property type="entry name" value="Enolase"/>
</dbReference>
<dbReference type="Gene3D" id="3.20.20.120">
    <property type="entry name" value="Enolase-like C-terminal domain"/>
    <property type="match status" value="1"/>
</dbReference>
<evidence type="ECO:0000256" key="3">
    <source>
        <dbReference type="ARBA" id="ARBA00012058"/>
    </source>
</evidence>
<feature type="binding site" evidence="7">
    <location>
        <begin position="369"/>
        <end position="372"/>
    </location>
    <ligand>
        <name>substrate</name>
    </ligand>
</feature>
<feature type="active site" description="Proton donor" evidence="6">
    <location>
        <position position="210"/>
    </location>
</feature>
<dbReference type="HAMAP" id="MF_00318">
    <property type="entry name" value="Enolase"/>
    <property type="match status" value="1"/>
</dbReference>
<dbReference type="SFLD" id="SFLDF00002">
    <property type="entry name" value="enolase"/>
    <property type="match status" value="1"/>
</dbReference>
<evidence type="ECO:0000256" key="4">
    <source>
        <dbReference type="ARBA" id="ARBA00023152"/>
    </source>
</evidence>
<protein>
    <recommendedName>
        <fullName evidence="3">phosphopyruvate hydratase</fullName>
        <ecNumber evidence="3">4.2.1.11</ecNumber>
    </recommendedName>
</protein>
<dbReference type="EMBL" id="GL877451">
    <property type="protein sequence ID" value="ELA46317.1"/>
    <property type="molecule type" value="Genomic_DNA"/>
</dbReference>
<evidence type="ECO:0000256" key="6">
    <source>
        <dbReference type="PIRSR" id="PIRSR001400-1"/>
    </source>
</evidence>
<dbReference type="UniPathway" id="UPA00109">
    <property type="reaction ID" value="UER00187"/>
</dbReference>
<feature type="binding site" evidence="8">
    <location>
        <position position="317"/>
    </location>
    <ligand>
        <name>Mg(2+)</name>
        <dbReference type="ChEBI" id="CHEBI:18420"/>
    </ligand>
</feature>
<feature type="binding site" evidence="7">
    <location>
        <position position="159"/>
    </location>
    <ligand>
        <name>substrate</name>
    </ligand>
</feature>
<dbReference type="HOGENOM" id="CLU_031223_0_1_1"/>
<proteinExistence type="inferred from homology"/>
<dbReference type="SFLD" id="SFLDS00001">
    <property type="entry name" value="Enolase"/>
    <property type="match status" value="1"/>
</dbReference>
<dbReference type="Pfam" id="PF00113">
    <property type="entry name" value="Enolase_C"/>
    <property type="match status" value="1"/>
</dbReference>
<sequence length="421" mass="46802">MDYTQKIKAICPRQILSSRGYPTVEVDIVSDQDEVFRSSAPSGDSTGAKEVAVLTDKKDSYGGRSVTGVIKKFEEEIVPLIFKSRISTQMEFDSVLYIADKTPTLSTYGANTLLPLSLSFCKLQARTDGLRVHDHIAKISKNEPHMPVPNFNILNGGSHSGNELLFQEIMISFQKNTFEKNLESAAVFYAALKNTIRDKFGGIYTGFGDEGGFMPPIRTLEDGLDLIREVLHKTKQEGLRIAIDAAANSFFAGGKYTVRTKDRDVELSGDELIDYYRTLLKTYPEIYLMEDPFAETDVEAWKKFTAEFGSSLIILGDDLLVTNSKMIKQAAEKKLCNAVLIKPNQIGTLGGTLEAVQAARENNFKVMVSHRSGETEDPFIAALSVGVAAEFFKSGAPRGERMVKYNQLLRIEEELERDKSK</sequence>
<dbReference type="VEuPathDB" id="MicrosporidiaDB:VCUG_02205"/>
<dbReference type="GeneID" id="19880072"/>
<keyword evidence="5" id="KW-0456">Lyase</keyword>
<comment type="cofactor">
    <cofactor evidence="8">
        <name>Mg(2+)</name>
        <dbReference type="ChEBI" id="CHEBI:18420"/>
    </cofactor>
    <text evidence="8">Mg(2+) is required for catalysis and for stabilizing the dimer.</text>
</comment>
<feature type="binding site" evidence="8">
    <location>
        <position position="290"/>
    </location>
    <ligand>
        <name>Mg(2+)</name>
        <dbReference type="ChEBI" id="CHEBI:18420"/>
    </ligand>
</feature>
<dbReference type="PIRSF" id="PIRSF001400">
    <property type="entry name" value="Enolase"/>
    <property type="match status" value="1"/>
</dbReference>
<accession>L2GSH5</accession>
<gene>
    <name evidence="11" type="ORF">VCUG_02205</name>
</gene>
<dbReference type="AlphaFoldDB" id="L2GSH5"/>
<dbReference type="SMART" id="SM01192">
    <property type="entry name" value="Enolase_C"/>
    <property type="match status" value="1"/>
</dbReference>
<dbReference type="InterPro" id="IPR036849">
    <property type="entry name" value="Enolase-like_C_sf"/>
</dbReference>
<keyword evidence="8" id="KW-0460">Magnesium</keyword>
<dbReference type="Pfam" id="PF03952">
    <property type="entry name" value="Enolase_N"/>
    <property type="match status" value="1"/>
</dbReference>
<organism evidence="11 12">
    <name type="scientific">Vavraia culicis (isolate floridensis)</name>
    <name type="common">Microsporidian parasite</name>
    <dbReference type="NCBI Taxonomy" id="948595"/>
    <lineage>
        <taxon>Eukaryota</taxon>
        <taxon>Fungi</taxon>
        <taxon>Fungi incertae sedis</taxon>
        <taxon>Microsporidia</taxon>
        <taxon>Pleistophoridae</taxon>
        <taxon>Vavraia</taxon>
    </lineage>
</organism>
<dbReference type="InterPro" id="IPR020810">
    <property type="entry name" value="Enolase_C"/>
</dbReference>
<dbReference type="GO" id="GO:0000015">
    <property type="term" value="C:phosphopyruvate hydratase complex"/>
    <property type="evidence" value="ECO:0007669"/>
    <property type="project" value="InterPro"/>
</dbReference>
<dbReference type="OMA" id="RCMMSHR"/>
<dbReference type="PANTHER" id="PTHR11902">
    <property type="entry name" value="ENOLASE"/>
    <property type="match status" value="1"/>
</dbReference>
<evidence type="ECO:0000256" key="7">
    <source>
        <dbReference type="PIRSR" id="PIRSR001400-2"/>
    </source>
</evidence>
<evidence type="ECO:0000256" key="2">
    <source>
        <dbReference type="ARBA" id="ARBA00009604"/>
    </source>
</evidence>
<dbReference type="EC" id="4.2.1.11" evidence="3"/>
<feature type="domain" description="Enolase N-terminal" evidence="10">
    <location>
        <begin position="7"/>
        <end position="136"/>
    </location>
</feature>
<dbReference type="InterPro" id="IPR020811">
    <property type="entry name" value="Enolase_N"/>
</dbReference>
<keyword evidence="4" id="KW-0324">Glycolysis</keyword>
<dbReference type="OrthoDB" id="1739814at2759"/>
<dbReference type="RefSeq" id="XP_008075218.1">
    <property type="nucleotide sequence ID" value="XM_008077027.1"/>
</dbReference>
<dbReference type="GO" id="GO:0006096">
    <property type="term" value="P:glycolytic process"/>
    <property type="evidence" value="ECO:0007669"/>
    <property type="project" value="UniProtKB-UniPathway"/>
</dbReference>
<dbReference type="SUPFAM" id="SSF54826">
    <property type="entry name" value="Enolase N-terminal domain-like"/>
    <property type="match status" value="1"/>
</dbReference>
<feature type="binding site" evidence="7">
    <location>
        <position position="168"/>
    </location>
    <ligand>
        <name>substrate</name>
    </ligand>
</feature>
<dbReference type="GO" id="GO:0000287">
    <property type="term" value="F:magnesium ion binding"/>
    <property type="evidence" value="ECO:0007669"/>
    <property type="project" value="InterPro"/>
</dbReference>
<dbReference type="SFLD" id="SFLDG00178">
    <property type="entry name" value="enolase"/>
    <property type="match status" value="1"/>
</dbReference>
<keyword evidence="8" id="KW-0479">Metal-binding</keyword>
<comment type="similarity">
    <text evidence="2">Belongs to the enolase family.</text>
</comment>
<evidence type="ECO:0000259" key="10">
    <source>
        <dbReference type="SMART" id="SM01193"/>
    </source>
</evidence>
<dbReference type="GO" id="GO:0004634">
    <property type="term" value="F:phosphopyruvate hydratase activity"/>
    <property type="evidence" value="ECO:0007669"/>
    <property type="project" value="UniProtKB-EC"/>
</dbReference>
<evidence type="ECO:0000256" key="1">
    <source>
        <dbReference type="ARBA" id="ARBA00005031"/>
    </source>
</evidence>
<feature type="binding site" evidence="7">
    <location>
        <position position="393"/>
    </location>
    <ligand>
        <name>substrate</name>
    </ligand>
</feature>
<dbReference type="InParanoid" id="L2GSH5"/>
<name>L2GSH5_VAVCU</name>
<keyword evidence="12" id="KW-1185">Reference proteome</keyword>
<evidence type="ECO:0000313" key="11">
    <source>
        <dbReference type="EMBL" id="ELA46317.1"/>
    </source>
</evidence>
<dbReference type="PANTHER" id="PTHR11902:SF6">
    <property type="entry name" value="ENOLASE"/>
    <property type="match status" value="1"/>
</dbReference>
<keyword evidence="11" id="KW-0670">Pyruvate</keyword>
<evidence type="ECO:0000256" key="5">
    <source>
        <dbReference type="ARBA" id="ARBA00023239"/>
    </source>
</evidence>
<dbReference type="STRING" id="948595.L2GSH5"/>
<feature type="domain" description="Enolase C-terminal TIM barrel" evidence="9">
    <location>
        <begin position="143"/>
        <end position="420"/>
    </location>
</feature>
<feature type="binding site" evidence="7">
    <location>
        <position position="290"/>
    </location>
    <ligand>
        <name>substrate</name>
    </ligand>
</feature>
<dbReference type="FunCoup" id="L2GSH5">
    <property type="interactions" value="132"/>
</dbReference>
<evidence type="ECO:0000313" key="12">
    <source>
        <dbReference type="Proteomes" id="UP000011081"/>
    </source>
</evidence>
<dbReference type="PRINTS" id="PR00148">
    <property type="entry name" value="ENOLASE"/>
</dbReference>
<dbReference type="InterPro" id="IPR029017">
    <property type="entry name" value="Enolase-like_N"/>
</dbReference>
<feature type="binding site" evidence="7">
    <location>
        <position position="317"/>
    </location>
    <ligand>
        <name>substrate</name>
    </ligand>
</feature>
<evidence type="ECO:0000259" key="9">
    <source>
        <dbReference type="SMART" id="SM01192"/>
    </source>
</evidence>
<dbReference type="SMART" id="SM01193">
    <property type="entry name" value="Enolase_N"/>
    <property type="match status" value="1"/>
</dbReference>
<dbReference type="Proteomes" id="UP000011081">
    <property type="component" value="Unassembled WGS sequence"/>
</dbReference>